<name>A0ACC2K3K7_PERAE</name>
<sequence length="102" mass="11852">MLGLRLLIELDIALLAREDSGAIEHRKSVVYFNQRFKELSDMVDEMKAVLLGVLDYEHVIQEFIGSASKRLTKAFQELDEQVKEFGRLMVFVGESKNKDFKW</sequence>
<dbReference type="Proteomes" id="UP001234297">
    <property type="component" value="Chromosome 12"/>
</dbReference>
<reference evidence="1 2" key="1">
    <citation type="journal article" date="2022" name="Hortic Res">
        <title>A haplotype resolved chromosomal level avocado genome allows analysis of novel avocado genes.</title>
        <authorList>
            <person name="Nath O."/>
            <person name="Fletcher S.J."/>
            <person name="Hayward A."/>
            <person name="Shaw L.M."/>
            <person name="Masouleh A.K."/>
            <person name="Furtado A."/>
            <person name="Henry R.J."/>
            <person name="Mitter N."/>
        </authorList>
    </citation>
    <scope>NUCLEOTIDE SEQUENCE [LARGE SCALE GENOMIC DNA]</scope>
    <source>
        <strain evidence="2">cv. Hass</strain>
    </source>
</reference>
<evidence type="ECO:0000313" key="2">
    <source>
        <dbReference type="Proteomes" id="UP001234297"/>
    </source>
</evidence>
<dbReference type="EMBL" id="CM056820">
    <property type="protein sequence ID" value="KAJ8615676.1"/>
    <property type="molecule type" value="Genomic_DNA"/>
</dbReference>
<proteinExistence type="predicted"/>
<protein>
    <submittedName>
        <fullName evidence="1">Uncharacterized protein</fullName>
    </submittedName>
</protein>
<evidence type="ECO:0000313" key="1">
    <source>
        <dbReference type="EMBL" id="KAJ8615676.1"/>
    </source>
</evidence>
<organism evidence="1 2">
    <name type="scientific">Persea americana</name>
    <name type="common">Avocado</name>
    <dbReference type="NCBI Taxonomy" id="3435"/>
    <lineage>
        <taxon>Eukaryota</taxon>
        <taxon>Viridiplantae</taxon>
        <taxon>Streptophyta</taxon>
        <taxon>Embryophyta</taxon>
        <taxon>Tracheophyta</taxon>
        <taxon>Spermatophyta</taxon>
        <taxon>Magnoliopsida</taxon>
        <taxon>Magnoliidae</taxon>
        <taxon>Laurales</taxon>
        <taxon>Lauraceae</taxon>
        <taxon>Persea</taxon>
    </lineage>
</organism>
<keyword evidence="2" id="KW-1185">Reference proteome</keyword>
<accession>A0ACC2K3K7</accession>
<comment type="caution">
    <text evidence="1">The sequence shown here is derived from an EMBL/GenBank/DDBJ whole genome shotgun (WGS) entry which is preliminary data.</text>
</comment>
<gene>
    <name evidence="1" type="ORF">MRB53_035048</name>
</gene>